<dbReference type="EMBL" id="JACHVA010000053">
    <property type="protein sequence ID" value="MBC2601413.1"/>
    <property type="molecule type" value="Genomic_DNA"/>
</dbReference>
<evidence type="ECO:0000313" key="2">
    <source>
        <dbReference type="EMBL" id="MBC2601413.1"/>
    </source>
</evidence>
<dbReference type="Proteomes" id="UP000525652">
    <property type="component" value="Unassembled WGS sequence"/>
</dbReference>
<name>A0A7X1E3Y0_9BACT</name>
<gene>
    <name evidence="2" type="ORF">H5P30_06440</name>
</gene>
<reference evidence="2 3" key="1">
    <citation type="submission" date="2020-07" db="EMBL/GenBank/DDBJ databases">
        <authorList>
            <person name="Feng X."/>
        </authorList>
    </citation>
    <scope>NUCLEOTIDE SEQUENCE [LARGE SCALE GENOMIC DNA]</scope>
    <source>
        <strain evidence="2 3">JCM14086</strain>
    </source>
</reference>
<protein>
    <submittedName>
        <fullName evidence="2">Uncharacterized protein</fullName>
    </submittedName>
</protein>
<accession>A0A7X1E3Y0</accession>
<feature type="transmembrane region" description="Helical" evidence="1">
    <location>
        <begin position="6"/>
        <end position="22"/>
    </location>
</feature>
<keyword evidence="1" id="KW-0812">Transmembrane</keyword>
<keyword evidence="3" id="KW-1185">Reference proteome</keyword>
<proteinExistence type="predicted"/>
<evidence type="ECO:0000313" key="3">
    <source>
        <dbReference type="Proteomes" id="UP000525652"/>
    </source>
</evidence>
<organism evidence="2 3">
    <name type="scientific">Puniceicoccus vermicola</name>
    <dbReference type="NCBI Taxonomy" id="388746"/>
    <lineage>
        <taxon>Bacteria</taxon>
        <taxon>Pseudomonadati</taxon>
        <taxon>Verrucomicrobiota</taxon>
        <taxon>Opitutia</taxon>
        <taxon>Puniceicoccales</taxon>
        <taxon>Puniceicoccaceae</taxon>
        <taxon>Puniceicoccus</taxon>
    </lineage>
</organism>
<keyword evidence="1" id="KW-0472">Membrane</keyword>
<comment type="caution">
    <text evidence="2">The sequence shown here is derived from an EMBL/GenBank/DDBJ whole genome shotgun (WGS) entry which is preliminary data.</text>
</comment>
<dbReference type="RefSeq" id="WP_185692128.1">
    <property type="nucleotide sequence ID" value="NZ_JACHVA010000053.1"/>
</dbReference>
<evidence type="ECO:0000256" key="1">
    <source>
        <dbReference type="SAM" id="Phobius"/>
    </source>
</evidence>
<keyword evidence="1" id="KW-1133">Transmembrane helix</keyword>
<dbReference type="AlphaFoldDB" id="A0A7X1E3Y0"/>
<feature type="transmembrane region" description="Helical" evidence="1">
    <location>
        <begin position="64"/>
        <end position="83"/>
    </location>
</feature>
<sequence length="296" mass="34150">MSNLIAGYLVMGLAAMLFLISFRIRKSPTFPLVLLNRWLRWVLFGLGMAYVLREWGVSGRPFWSLAPTFMLLWILVESIYAWLAVRALSLSNLPVFPSYRAASGDVNWPVEDSYLKVKEEIRSEGFTLQEKLSAKLGEHMTLQSLLYTDESKQIRLQVIFAPRSTGRPALFFIFTSKVGEQRWATDNVWLPFGGVFPAHWSVDRRPFISSPRTLLQRHRRKLSKSGVEPELFEEDLVDELNDEQEVLDRVSTEHGILVPRGQRPEFGKLTGDGRYRVWKQILLLNYFGKAGRKDVR</sequence>
<feature type="transmembrane region" description="Helical" evidence="1">
    <location>
        <begin position="34"/>
        <end position="52"/>
    </location>
</feature>